<dbReference type="EMBL" id="CADEPI010000041">
    <property type="protein sequence ID" value="CAB3368888.1"/>
    <property type="molecule type" value="Genomic_DNA"/>
</dbReference>
<evidence type="ECO:0000256" key="2">
    <source>
        <dbReference type="SAM" id="SignalP"/>
    </source>
</evidence>
<comment type="caution">
    <text evidence="3">The sequence shown here is derived from an EMBL/GenBank/DDBJ whole genome shotgun (WGS) entry which is preliminary data.</text>
</comment>
<feature type="region of interest" description="Disordered" evidence="1">
    <location>
        <begin position="22"/>
        <end position="119"/>
    </location>
</feature>
<feature type="chain" id="PRO_5035934757" evidence="2">
    <location>
        <begin position="17"/>
        <end position="119"/>
    </location>
</feature>
<evidence type="ECO:0000256" key="1">
    <source>
        <dbReference type="SAM" id="MobiDB-lite"/>
    </source>
</evidence>
<feature type="compositionally biased region" description="Polar residues" evidence="1">
    <location>
        <begin position="80"/>
        <end position="101"/>
    </location>
</feature>
<dbReference type="Proteomes" id="UP000494165">
    <property type="component" value="Unassembled WGS sequence"/>
</dbReference>
<evidence type="ECO:0000313" key="4">
    <source>
        <dbReference type="Proteomes" id="UP000494165"/>
    </source>
</evidence>
<feature type="signal peptide" evidence="2">
    <location>
        <begin position="1"/>
        <end position="16"/>
    </location>
</feature>
<dbReference type="AlphaFoldDB" id="A0A8S1CK77"/>
<name>A0A8S1CK77_9INSE</name>
<proteinExistence type="predicted"/>
<keyword evidence="2" id="KW-0732">Signal</keyword>
<sequence>MKTLVLLFAVLAVAYGAQYIGQQQQGLHRPVTLPAQRRHTIPSPRRHTIPPRAHHGGSHGDDWNQGKWNNGQNRPAGGQTRPQIPNHQGGKWNQHNGNIQQRPAGGHARPAVPSYSQGK</sequence>
<gene>
    <name evidence="3" type="ORF">CLODIP_2_CD10987</name>
</gene>
<keyword evidence="4" id="KW-1185">Reference proteome</keyword>
<organism evidence="3 4">
    <name type="scientific">Cloeon dipterum</name>
    <dbReference type="NCBI Taxonomy" id="197152"/>
    <lineage>
        <taxon>Eukaryota</taxon>
        <taxon>Metazoa</taxon>
        <taxon>Ecdysozoa</taxon>
        <taxon>Arthropoda</taxon>
        <taxon>Hexapoda</taxon>
        <taxon>Insecta</taxon>
        <taxon>Pterygota</taxon>
        <taxon>Palaeoptera</taxon>
        <taxon>Ephemeroptera</taxon>
        <taxon>Pisciforma</taxon>
        <taxon>Baetidae</taxon>
        <taxon>Cloeon</taxon>
    </lineage>
</organism>
<protein>
    <submittedName>
        <fullName evidence="3">Uncharacterized protein</fullName>
    </submittedName>
</protein>
<reference evidence="3 4" key="1">
    <citation type="submission" date="2020-04" db="EMBL/GenBank/DDBJ databases">
        <authorList>
            <person name="Alioto T."/>
            <person name="Alioto T."/>
            <person name="Gomez Garrido J."/>
        </authorList>
    </citation>
    <scope>NUCLEOTIDE SEQUENCE [LARGE SCALE GENOMIC DNA]</scope>
</reference>
<accession>A0A8S1CK77</accession>
<feature type="compositionally biased region" description="Basic residues" evidence="1">
    <location>
        <begin position="36"/>
        <end position="57"/>
    </location>
</feature>
<evidence type="ECO:0000313" key="3">
    <source>
        <dbReference type="EMBL" id="CAB3368888.1"/>
    </source>
</evidence>